<evidence type="ECO:0000313" key="5">
    <source>
        <dbReference type="EMBL" id="SDM11951.1"/>
    </source>
</evidence>
<dbReference type="Pfam" id="PF10589">
    <property type="entry name" value="NADH_4Fe-4S"/>
    <property type="match status" value="1"/>
</dbReference>
<evidence type="ECO:0000256" key="2">
    <source>
        <dbReference type="ARBA" id="ARBA00023004"/>
    </source>
</evidence>
<accession>A0A1G9QM97</accession>
<dbReference type="PROSITE" id="PS00198">
    <property type="entry name" value="4FE4S_FER_1"/>
    <property type="match status" value="1"/>
</dbReference>
<dbReference type="InterPro" id="IPR037207">
    <property type="entry name" value="Nuop51_4Fe4S-bd_sf"/>
</dbReference>
<dbReference type="Gene3D" id="1.20.1440.230">
    <property type="entry name" value="NADH-ubiquinone oxidoreductase 51kDa subunit, iron-sulphur binding domain"/>
    <property type="match status" value="1"/>
</dbReference>
<keyword evidence="2" id="KW-0408">Iron</keyword>
<dbReference type="InterPro" id="IPR017900">
    <property type="entry name" value="4Fe4S_Fe_S_CS"/>
</dbReference>
<dbReference type="STRING" id="321763.SAMN04488692_11729"/>
<keyword evidence="6" id="KW-1185">Reference proteome</keyword>
<keyword evidence="1" id="KW-0479">Metal-binding</keyword>
<keyword evidence="3" id="KW-0411">Iron-sulfur</keyword>
<dbReference type="FunFam" id="1.20.1440.230:FF:000001">
    <property type="entry name" value="Mitochondrial NADH dehydrogenase flavoprotein 1"/>
    <property type="match status" value="1"/>
</dbReference>
<evidence type="ECO:0000256" key="3">
    <source>
        <dbReference type="ARBA" id="ARBA00023014"/>
    </source>
</evidence>
<dbReference type="AlphaFoldDB" id="A0A1G9QM97"/>
<evidence type="ECO:0000259" key="4">
    <source>
        <dbReference type="PROSITE" id="PS51379"/>
    </source>
</evidence>
<dbReference type="SUPFAM" id="SSF54862">
    <property type="entry name" value="4Fe-4S ferredoxins"/>
    <property type="match status" value="1"/>
</dbReference>
<gene>
    <name evidence="5" type="ORF">SAMN04488692_11729</name>
</gene>
<dbReference type="EMBL" id="FNGO01000017">
    <property type="protein sequence ID" value="SDM11951.1"/>
    <property type="molecule type" value="Genomic_DNA"/>
</dbReference>
<dbReference type="SMART" id="SM00928">
    <property type="entry name" value="NADH_4Fe-4S"/>
    <property type="match status" value="1"/>
</dbReference>
<dbReference type="PROSITE" id="PS51379">
    <property type="entry name" value="4FE4S_FER_2"/>
    <property type="match status" value="1"/>
</dbReference>
<dbReference type="GO" id="GO:0010181">
    <property type="term" value="F:FMN binding"/>
    <property type="evidence" value="ECO:0007669"/>
    <property type="project" value="InterPro"/>
</dbReference>
<protein>
    <submittedName>
        <fullName evidence="5">4Fe-4S binding domain-containing protein</fullName>
    </submittedName>
</protein>
<dbReference type="Proteomes" id="UP000199476">
    <property type="component" value="Unassembled WGS sequence"/>
</dbReference>
<dbReference type="InterPro" id="IPR001949">
    <property type="entry name" value="NADH-UbQ_OxRdtase_51kDa_CS"/>
</dbReference>
<dbReference type="PANTHER" id="PTHR43578">
    <property type="entry name" value="NADH-QUINONE OXIDOREDUCTASE SUBUNIT F"/>
    <property type="match status" value="1"/>
</dbReference>
<dbReference type="PROSITE" id="PS00645">
    <property type="entry name" value="COMPLEX1_51K_2"/>
    <property type="match status" value="1"/>
</dbReference>
<evidence type="ECO:0000256" key="1">
    <source>
        <dbReference type="ARBA" id="ARBA00022723"/>
    </source>
</evidence>
<sequence length="144" mass="15718">MDDDTCMVDVARFFLDFTQGESCGKCTPCREGTKRMLEILERICDGEGKKGDVELLEELGEHIKDTALCGLGKSAANPVLSTIKYFRQEYEAHIYDEDCPAGACPDLAGAYVISDDLCVVCGKCARACPTDAITTNEETCLIDE</sequence>
<feature type="domain" description="4Fe-4S ferredoxin-type" evidence="4">
    <location>
        <begin position="109"/>
        <end position="138"/>
    </location>
</feature>
<proteinExistence type="predicted"/>
<dbReference type="GO" id="GO:0008137">
    <property type="term" value="F:NADH dehydrogenase (ubiquinone) activity"/>
    <property type="evidence" value="ECO:0007669"/>
    <property type="project" value="InterPro"/>
</dbReference>
<dbReference type="SUPFAM" id="SSF140490">
    <property type="entry name" value="Nqo1C-terminal domain-like"/>
    <property type="match status" value="1"/>
</dbReference>
<reference evidence="5 6" key="1">
    <citation type="submission" date="2016-10" db="EMBL/GenBank/DDBJ databases">
        <authorList>
            <person name="de Groot N.N."/>
        </authorList>
    </citation>
    <scope>NUCLEOTIDE SEQUENCE [LARGE SCALE GENOMIC DNA]</scope>
    <source>
        <strain evidence="5 6">SLAS-1</strain>
    </source>
</reference>
<dbReference type="InterPro" id="IPR017896">
    <property type="entry name" value="4Fe4S_Fe-S-bd"/>
</dbReference>
<evidence type="ECO:0000313" key="6">
    <source>
        <dbReference type="Proteomes" id="UP000199476"/>
    </source>
</evidence>
<name>A0A1G9QM97_9FIRM</name>
<dbReference type="PANTHER" id="PTHR43578:SF3">
    <property type="entry name" value="NADH-QUINONE OXIDOREDUCTASE SUBUNIT F"/>
    <property type="match status" value="1"/>
</dbReference>
<dbReference type="Gene3D" id="3.30.70.20">
    <property type="match status" value="1"/>
</dbReference>
<dbReference type="GO" id="GO:0051539">
    <property type="term" value="F:4 iron, 4 sulfur cluster binding"/>
    <property type="evidence" value="ECO:0007669"/>
    <property type="project" value="InterPro"/>
</dbReference>
<dbReference type="Pfam" id="PF00037">
    <property type="entry name" value="Fer4"/>
    <property type="match status" value="1"/>
</dbReference>
<dbReference type="GO" id="GO:0046872">
    <property type="term" value="F:metal ion binding"/>
    <property type="evidence" value="ECO:0007669"/>
    <property type="project" value="UniProtKB-KW"/>
</dbReference>
<dbReference type="InterPro" id="IPR019575">
    <property type="entry name" value="Nuop51_4Fe4S-bd"/>
</dbReference>
<organism evidence="5 6">
    <name type="scientific">Halarsenatibacter silvermanii</name>
    <dbReference type="NCBI Taxonomy" id="321763"/>
    <lineage>
        <taxon>Bacteria</taxon>
        <taxon>Bacillati</taxon>
        <taxon>Bacillota</taxon>
        <taxon>Clostridia</taxon>
        <taxon>Halanaerobiales</taxon>
        <taxon>Halarsenatibacteraceae</taxon>
        <taxon>Halarsenatibacter</taxon>
    </lineage>
</organism>